<feature type="compositionally biased region" description="Basic and acidic residues" evidence="1">
    <location>
        <begin position="299"/>
        <end position="315"/>
    </location>
</feature>
<sequence>MRTRRKKYKQALKNCCNPDHGTPYPYTREELDCIRTSRCERTRHGPYVHLRRATESIVRRNDPESRGPYSDDEMRIASRIAKANYDAESDWGPDLIIKMFFDLDRLFFGGHLSGKVCVEWAKGCQVVGNQSDDWCYLLGDTTDHEHTRCGRVRVRLNADAIILCHKVKQPYRQAWCTMLHELVHAYTLVRCGPDSSGNNGGDHDKYFRTMIHAIHRHSWYCFRLKAINDYEEKFTHNHLMSEYWTQGDRGFHGNRFAHTSHSVDDDRSTDFEESIAATNTDGTKTKDEHICHKHRRQGPSRDEPRGNGSRGHENSEWDEDRSGGQSDCDHDHC</sequence>
<evidence type="ECO:0000256" key="1">
    <source>
        <dbReference type="SAM" id="MobiDB-lite"/>
    </source>
</evidence>
<reference evidence="2 3" key="1">
    <citation type="submission" date="2024-09" db="EMBL/GenBank/DDBJ databases">
        <title>Rethinking Asexuality: The Enigmatic Case of Functional Sexual Genes in Lepraria (Stereocaulaceae).</title>
        <authorList>
            <person name="Doellman M."/>
            <person name="Sun Y."/>
            <person name="Barcenas-Pena A."/>
            <person name="Lumbsch H.T."/>
            <person name="Grewe F."/>
        </authorList>
    </citation>
    <scope>NUCLEOTIDE SEQUENCE [LARGE SCALE GENOMIC DNA]</scope>
    <source>
        <strain evidence="2 3">Mercado 3170</strain>
    </source>
</reference>
<dbReference type="EMBL" id="JBEFKJ010000003">
    <property type="protein sequence ID" value="KAL2047176.1"/>
    <property type="molecule type" value="Genomic_DNA"/>
</dbReference>
<keyword evidence="3" id="KW-1185">Reference proteome</keyword>
<evidence type="ECO:0008006" key="4">
    <source>
        <dbReference type="Google" id="ProtNLM"/>
    </source>
</evidence>
<evidence type="ECO:0000313" key="3">
    <source>
        <dbReference type="Proteomes" id="UP001590950"/>
    </source>
</evidence>
<proteinExistence type="predicted"/>
<evidence type="ECO:0000313" key="2">
    <source>
        <dbReference type="EMBL" id="KAL2047176.1"/>
    </source>
</evidence>
<accession>A0ABR4AQV5</accession>
<protein>
    <recommendedName>
        <fullName evidence="4">SprT-like domain-containing protein</fullName>
    </recommendedName>
</protein>
<dbReference type="Proteomes" id="UP001590950">
    <property type="component" value="Unassembled WGS sequence"/>
</dbReference>
<comment type="caution">
    <text evidence="2">The sequence shown here is derived from an EMBL/GenBank/DDBJ whole genome shotgun (WGS) entry which is preliminary data.</text>
</comment>
<name>A0ABR4AQV5_9LECA</name>
<feature type="region of interest" description="Disordered" evidence="1">
    <location>
        <begin position="276"/>
        <end position="333"/>
    </location>
</feature>
<gene>
    <name evidence="2" type="ORF">N7G274_001195</name>
</gene>
<organism evidence="2 3">
    <name type="scientific">Stereocaulon virgatum</name>
    <dbReference type="NCBI Taxonomy" id="373712"/>
    <lineage>
        <taxon>Eukaryota</taxon>
        <taxon>Fungi</taxon>
        <taxon>Dikarya</taxon>
        <taxon>Ascomycota</taxon>
        <taxon>Pezizomycotina</taxon>
        <taxon>Lecanoromycetes</taxon>
        <taxon>OSLEUM clade</taxon>
        <taxon>Lecanoromycetidae</taxon>
        <taxon>Lecanorales</taxon>
        <taxon>Lecanorineae</taxon>
        <taxon>Stereocaulaceae</taxon>
        <taxon>Stereocaulon</taxon>
    </lineage>
</organism>